<dbReference type="PANTHER" id="PTHR44942:SF4">
    <property type="entry name" value="METHYLTRANSFERASE TYPE 11 DOMAIN-CONTAINING PROTEIN"/>
    <property type="match status" value="1"/>
</dbReference>
<evidence type="ECO:0000256" key="2">
    <source>
        <dbReference type="ARBA" id="ARBA00022603"/>
    </source>
</evidence>
<reference evidence="5 6" key="1">
    <citation type="submission" date="2017-11" db="EMBL/GenBank/DDBJ databases">
        <title>Genomic Encyclopedia of Archaeal and Bacterial Type Strains, Phase II (KMG-II): From Individual Species to Whole Genera.</title>
        <authorList>
            <person name="Goeker M."/>
        </authorList>
    </citation>
    <scope>NUCLEOTIDE SEQUENCE [LARGE SCALE GENOMIC DNA]</scope>
    <source>
        <strain evidence="5 6">DSM 25625</strain>
    </source>
</reference>
<organism evidence="5 6">
    <name type="scientific">Compostimonas suwonensis</name>
    <dbReference type="NCBI Taxonomy" id="1048394"/>
    <lineage>
        <taxon>Bacteria</taxon>
        <taxon>Bacillati</taxon>
        <taxon>Actinomycetota</taxon>
        <taxon>Actinomycetes</taxon>
        <taxon>Micrococcales</taxon>
        <taxon>Microbacteriaceae</taxon>
        <taxon>Compostimonas</taxon>
    </lineage>
</organism>
<feature type="domain" description="Methyltransferase type 11" evidence="4">
    <location>
        <begin position="60"/>
        <end position="148"/>
    </location>
</feature>
<evidence type="ECO:0000256" key="1">
    <source>
        <dbReference type="ARBA" id="ARBA00008361"/>
    </source>
</evidence>
<dbReference type="RefSeq" id="WP_100346245.1">
    <property type="nucleotide sequence ID" value="NZ_PGFB01000008.1"/>
</dbReference>
<evidence type="ECO:0000259" key="4">
    <source>
        <dbReference type="Pfam" id="PF08241"/>
    </source>
</evidence>
<dbReference type="Pfam" id="PF08241">
    <property type="entry name" value="Methyltransf_11"/>
    <property type="match status" value="1"/>
</dbReference>
<protein>
    <submittedName>
        <fullName evidence="5">Methyltransferase family protein</fullName>
    </submittedName>
</protein>
<dbReference type="Gene3D" id="3.40.50.150">
    <property type="entry name" value="Vaccinia Virus protein VP39"/>
    <property type="match status" value="1"/>
</dbReference>
<dbReference type="OrthoDB" id="9797252at2"/>
<proteinExistence type="inferred from homology"/>
<dbReference type="Proteomes" id="UP000230161">
    <property type="component" value="Unassembled WGS sequence"/>
</dbReference>
<accession>A0A2M9BB50</accession>
<comment type="caution">
    <text evidence="5">The sequence shown here is derived from an EMBL/GenBank/DDBJ whole genome shotgun (WGS) entry which is preliminary data.</text>
</comment>
<dbReference type="GO" id="GO:0008757">
    <property type="term" value="F:S-adenosylmethionine-dependent methyltransferase activity"/>
    <property type="evidence" value="ECO:0007669"/>
    <property type="project" value="InterPro"/>
</dbReference>
<name>A0A2M9BB50_9MICO</name>
<evidence type="ECO:0000256" key="3">
    <source>
        <dbReference type="ARBA" id="ARBA00022679"/>
    </source>
</evidence>
<dbReference type="EMBL" id="PGFB01000008">
    <property type="protein sequence ID" value="PJJ55157.1"/>
    <property type="molecule type" value="Genomic_DNA"/>
</dbReference>
<comment type="similarity">
    <text evidence="1">Belongs to the methyltransferase superfamily.</text>
</comment>
<dbReference type="InterPro" id="IPR051052">
    <property type="entry name" value="Diverse_substrate_MTase"/>
</dbReference>
<dbReference type="InterPro" id="IPR013216">
    <property type="entry name" value="Methyltransf_11"/>
</dbReference>
<keyword evidence="3 5" id="KW-0808">Transferase</keyword>
<dbReference type="AlphaFoldDB" id="A0A2M9BB50"/>
<evidence type="ECO:0000313" key="6">
    <source>
        <dbReference type="Proteomes" id="UP000230161"/>
    </source>
</evidence>
<keyword evidence="2 5" id="KW-0489">Methyltransferase</keyword>
<gene>
    <name evidence="5" type="ORF">CLV54_3497</name>
</gene>
<evidence type="ECO:0000313" key="5">
    <source>
        <dbReference type="EMBL" id="PJJ55157.1"/>
    </source>
</evidence>
<dbReference type="GO" id="GO:0032259">
    <property type="term" value="P:methylation"/>
    <property type="evidence" value="ECO:0007669"/>
    <property type="project" value="UniProtKB-KW"/>
</dbReference>
<dbReference type="CDD" id="cd02440">
    <property type="entry name" value="AdoMet_MTases"/>
    <property type="match status" value="1"/>
</dbReference>
<sequence>MPRDDRSALSFGSAVDDYERGRPGYPAEAVDWILGLTSERRPTGEHGGSGIRNEPLTAIDLGAGSGKFTASLVERGLDCRAVEPDPQMRARLQAKLPGVDARAGSAESIPFDDASADLVTVAQAWHWIDPVVASAEIGRVLRPSGALALIWNVRDDSVGWVDRFWSIFRTSAAENYDSVTPRIAAPLRATAYREFAWQDTLTVDELLALVTSRSYVIRLSPAERDELMGRVRSFLDDDPDVGGSTTFVLPYVTRVTVATPESNVG</sequence>
<dbReference type="InterPro" id="IPR029063">
    <property type="entry name" value="SAM-dependent_MTases_sf"/>
</dbReference>
<keyword evidence="6" id="KW-1185">Reference proteome</keyword>
<dbReference type="PANTHER" id="PTHR44942">
    <property type="entry name" value="METHYLTRANSF_11 DOMAIN-CONTAINING PROTEIN"/>
    <property type="match status" value="1"/>
</dbReference>
<dbReference type="SUPFAM" id="SSF53335">
    <property type="entry name" value="S-adenosyl-L-methionine-dependent methyltransferases"/>
    <property type="match status" value="1"/>
</dbReference>